<evidence type="ECO:0000313" key="3">
    <source>
        <dbReference type="Proteomes" id="UP001516400"/>
    </source>
</evidence>
<evidence type="ECO:0000313" key="2">
    <source>
        <dbReference type="EMBL" id="KAL3286255.1"/>
    </source>
</evidence>
<feature type="region of interest" description="Disordered" evidence="1">
    <location>
        <begin position="1"/>
        <end position="20"/>
    </location>
</feature>
<name>A0ABD2P5P9_9CUCU</name>
<evidence type="ECO:0008006" key="4">
    <source>
        <dbReference type="Google" id="ProtNLM"/>
    </source>
</evidence>
<protein>
    <recommendedName>
        <fullName evidence="4">WAP domain-containing protein</fullName>
    </recommendedName>
</protein>
<organism evidence="2 3">
    <name type="scientific">Cryptolaemus montrouzieri</name>
    <dbReference type="NCBI Taxonomy" id="559131"/>
    <lineage>
        <taxon>Eukaryota</taxon>
        <taxon>Metazoa</taxon>
        <taxon>Ecdysozoa</taxon>
        <taxon>Arthropoda</taxon>
        <taxon>Hexapoda</taxon>
        <taxon>Insecta</taxon>
        <taxon>Pterygota</taxon>
        <taxon>Neoptera</taxon>
        <taxon>Endopterygota</taxon>
        <taxon>Coleoptera</taxon>
        <taxon>Polyphaga</taxon>
        <taxon>Cucujiformia</taxon>
        <taxon>Coccinelloidea</taxon>
        <taxon>Coccinellidae</taxon>
        <taxon>Scymninae</taxon>
        <taxon>Scymnini</taxon>
        <taxon>Cryptolaemus</taxon>
    </lineage>
</organism>
<keyword evidence="3" id="KW-1185">Reference proteome</keyword>
<gene>
    <name evidence="2" type="ORF">HHI36_000765</name>
</gene>
<sequence>MTFSKYTGTGLKENGEKKEVSKNSIKETISVVTPSTPIQPTSGFRTEKNFSNKLTCPGKEIRIPFLSLPCFSDEECSVMGPKMKCCSSRCIKGVELQEPQFKNQFSRTPEVATSTQSQKYNTLEITTNKVITTTLPVKTTTQKKLEPILENPGLVCPPKDAKTPLFPFPCRTNVDCSIMGAMMVCCNNQCLKGMQIITTTETGPTVFKITPNGIKIDDKQSTVGIRFNSITSTLPTTITTEKKVGRIFQPPTLVCPEKDPRILFPLPCRTNEDCLIMGNNMICCNSKCIRGVVASEQKLTVSTTKSSEIKGDNSKDIVSRNDFSNSITPPATTQNAKKIENLTETFTFVCPGKEVRIPFFSRPCSSNQECLPLGTQMVCCSNRCIKGVPPPKPEIKHAPSWFGLVERQCPVDPIAEILDIKECQTDADCAPRICCLDKYPNGSHKSYCRTAQPSLERFPAAERLMEPLRVFVGYMQCTPPPPPVLDLFPKPCKNTLDCFPNLCCQEGGKKYCRPPKRSLLSFVAGVGQRFVPSDAARRLIERLN</sequence>
<evidence type="ECO:0000256" key="1">
    <source>
        <dbReference type="SAM" id="MobiDB-lite"/>
    </source>
</evidence>
<dbReference type="Proteomes" id="UP001516400">
    <property type="component" value="Unassembled WGS sequence"/>
</dbReference>
<accession>A0ABD2P5P9</accession>
<reference evidence="2 3" key="1">
    <citation type="journal article" date="2021" name="BMC Biol.">
        <title>Horizontally acquired antibacterial genes associated with adaptive radiation of ladybird beetles.</title>
        <authorList>
            <person name="Li H.S."/>
            <person name="Tang X.F."/>
            <person name="Huang Y.H."/>
            <person name="Xu Z.Y."/>
            <person name="Chen M.L."/>
            <person name="Du X.Y."/>
            <person name="Qiu B.Y."/>
            <person name="Chen P.T."/>
            <person name="Zhang W."/>
            <person name="Slipinski A."/>
            <person name="Escalona H.E."/>
            <person name="Waterhouse R.M."/>
            <person name="Zwick A."/>
            <person name="Pang H."/>
        </authorList>
    </citation>
    <scope>NUCLEOTIDE SEQUENCE [LARGE SCALE GENOMIC DNA]</scope>
    <source>
        <strain evidence="2">SYSU2018</strain>
    </source>
</reference>
<dbReference type="EMBL" id="JABFTP020000185">
    <property type="protein sequence ID" value="KAL3286255.1"/>
    <property type="molecule type" value="Genomic_DNA"/>
</dbReference>
<comment type="caution">
    <text evidence="2">The sequence shown here is derived from an EMBL/GenBank/DDBJ whole genome shotgun (WGS) entry which is preliminary data.</text>
</comment>
<proteinExistence type="predicted"/>
<dbReference type="AlphaFoldDB" id="A0ABD2P5P9"/>